<dbReference type="SMART" id="SM00448">
    <property type="entry name" value="REC"/>
    <property type="match status" value="1"/>
</dbReference>
<feature type="modified residue" description="4-aspartylphosphate" evidence="1">
    <location>
        <position position="58"/>
    </location>
</feature>
<dbReference type="RefSeq" id="WP_171708901.1">
    <property type="nucleotide sequence ID" value="NZ_JAAVLW010000002.1"/>
</dbReference>
<evidence type="ECO:0000313" key="3">
    <source>
        <dbReference type="EMBL" id="NOJ46022.1"/>
    </source>
</evidence>
<evidence type="ECO:0000256" key="1">
    <source>
        <dbReference type="PROSITE-ProRule" id="PRU00169"/>
    </source>
</evidence>
<sequence length="131" mass="13913">MPELHGLNALLVEDEGAVALLIEDMLVELGVNIVASVGRLRDACEVARTAALDFALLDVNLGGEMVFPAADILRERQIPFIFSTGYGGAGPTKQFDDVPVIGKPFAIRDLDLTLRTLLKGEPGGTTPRTPG</sequence>
<keyword evidence="4" id="KW-1185">Reference proteome</keyword>
<proteinExistence type="predicted"/>
<dbReference type="Gene3D" id="3.40.50.2300">
    <property type="match status" value="1"/>
</dbReference>
<name>A0A7Y4M0T0_9BRAD</name>
<feature type="domain" description="Response regulatory" evidence="2">
    <location>
        <begin position="8"/>
        <end position="118"/>
    </location>
</feature>
<comment type="caution">
    <text evidence="3">The sequence shown here is derived from an EMBL/GenBank/DDBJ whole genome shotgun (WGS) entry which is preliminary data.</text>
</comment>
<dbReference type="AlphaFoldDB" id="A0A7Y4M0T0"/>
<dbReference type="InterPro" id="IPR011006">
    <property type="entry name" value="CheY-like_superfamily"/>
</dbReference>
<dbReference type="SUPFAM" id="SSF52172">
    <property type="entry name" value="CheY-like"/>
    <property type="match status" value="1"/>
</dbReference>
<dbReference type="InterPro" id="IPR001789">
    <property type="entry name" value="Sig_transdc_resp-reg_receiver"/>
</dbReference>
<organism evidence="3 4">
    <name type="scientific">Bradyrhizobium archetypum</name>
    <dbReference type="NCBI Taxonomy" id="2721160"/>
    <lineage>
        <taxon>Bacteria</taxon>
        <taxon>Pseudomonadati</taxon>
        <taxon>Pseudomonadota</taxon>
        <taxon>Alphaproteobacteria</taxon>
        <taxon>Hyphomicrobiales</taxon>
        <taxon>Nitrobacteraceae</taxon>
        <taxon>Bradyrhizobium</taxon>
    </lineage>
</organism>
<accession>A0A7Y4M0T0</accession>
<reference evidence="3 4" key="1">
    <citation type="submission" date="2020-03" db="EMBL/GenBank/DDBJ databases">
        <title>Bradyrhizobium diversity isolated from nodules of Muelleranthus trifoliolatus.</title>
        <authorList>
            <person name="Klepa M."/>
            <person name="Helene L."/>
            <person name="Hungria M."/>
        </authorList>
    </citation>
    <scope>NUCLEOTIDE SEQUENCE [LARGE SCALE GENOMIC DNA]</scope>
    <source>
        <strain evidence="3 4">WSM 1744</strain>
    </source>
</reference>
<dbReference type="EMBL" id="JAAVLW010000002">
    <property type="protein sequence ID" value="NOJ46022.1"/>
    <property type="molecule type" value="Genomic_DNA"/>
</dbReference>
<keyword evidence="1" id="KW-0597">Phosphoprotein</keyword>
<protein>
    <submittedName>
        <fullName evidence="3">Response regulator</fullName>
    </submittedName>
</protein>
<evidence type="ECO:0000259" key="2">
    <source>
        <dbReference type="PROSITE" id="PS50110"/>
    </source>
</evidence>
<dbReference type="PROSITE" id="PS50110">
    <property type="entry name" value="RESPONSE_REGULATORY"/>
    <property type="match status" value="1"/>
</dbReference>
<evidence type="ECO:0000313" key="4">
    <source>
        <dbReference type="Proteomes" id="UP000528734"/>
    </source>
</evidence>
<dbReference type="Proteomes" id="UP000528734">
    <property type="component" value="Unassembled WGS sequence"/>
</dbReference>
<dbReference type="GO" id="GO:0000160">
    <property type="term" value="P:phosphorelay signal transduction system"/>
    <property type="evidence" value="ECO:0007669"/>
    <property type="project" value="InterPro"/>
</dbReference>
<gene>
    <name evidence="3" type="ORF">HCN50_07120</name>
</gene>